<protein>
    <submittedName>
        <fullName evidence="8">RDD family protein</fullName>
    </submittedName>
</protein>
<gene>
    <name evidence="8" type="ORF">BST29_17365</name>
</gene>
<dbReference type="Proteomes" id="UP000243140">
    <property type="component" value="Unassembled WGS sequence"/>
</dbReference>
<comment type="caution">
    <text evidence="8">The sequence shown here is derived from an EMBL/GenBank/DDBJ whole genome shotgun (WGS) entry which is preliminary data.</text>
</comment>
<evidence type="ECO:0000313" key="8">
    <source>
        <dbReference type="EMBL" id="ORA80257.1"/>
    </source>
</evidence>
<proteinExistence type="predicted"/>
<comment type="subcellular location">
    <subcellularLocation>
        <location evidence="1">Cell membrane</location>
        <topology evidence="1">Multi-pass membrane protein</topology>
    </subcellularLocation>
</comment>
<dbReference type="Pfam" id="PF06271">
    <property type="entry name" value="RDD"/>
    <property type="match status" value="1"/>
</dbReference>
<keyword evidence="9" id="KW-1185">Reference proteome</keyword>
<keyword evidence="2" id="KW-1003">Cell membrane</keyword>
<sequence>MTPGSRSAYPGEKLGLPESGPGSLAPMGRRLAALLIDWLISYGLAALAMAFGLFSERMLATAVLVVWFALGVVAVRLFSFTPGQLALGLQVAAVDGRLPIGIGRLAVRGLLVGTVIPALFTDWDGRGIHDRLTGTAVVRR</sequence>
<reference evidence="8 9" key="1">
    <citation type="submission" date="2017-02" db="EMBL/GenBank/DDBJ databases">
        <title>The new phylogeny of genus Mycobacterium.</title>
        <authorList>
            <person name="Tortoli E."/>
            <person name="Trovato A."/>
            <person name="Cirillo D.M."/>
        </authorList>
    </citation>
    <scope>NUCLEOTIDE SEQUENCE [LARGE SCALE GENOMIC DNA]</scope>
    <source>
        <strain evidence="8 9">IP1130001</strain>
    </source>
</reference>
<keyword evidence="4 6" id="KW-1133">Transmembrane helix</keyword>
<dbReference type="InterPro" id="IPR010432">
    <property type="entry name" value="RDD"/>
</dbReference>
<feature type="transmembrane region" description="Helical" evidence="6">
    <location>
        <begin position="31"/>
        <end position="53"/>
    </location>
</feature>
<evidence type="ECO:0000313" key="9">
    <source>
        <dbReference type="Proteomes" id="UP000243140"/>
    </source>
</evidence>
<dbReference type="PANTHER" id="PTHR36115:SF6">
    <property type="entry name" value="PROLINE-RICH ANTIGEN HOMOLOG"/>
    <property type="match status" value="1"/>
</dbReference>
<dbReference type="PANTHER" id="PTHR36115">
    <property type="entry name" value="PROLINE-RICH ANTIGEN HOMOLOG-RELATED"/>
    <property type="match status" value="1"/>
</dbReference>
<name>A0ABX3SQ41_MYCMA</name>
<dbReference type="EMBL" id="MVHV01000018">
    <property type="protein sequence ID" value="ORA80257.1"/>
    <property type="molecule type" value="Genomic_DNA"/>
</dbReference>
<feature type="domain" description="RDD" evidence="7">
    <location>
        <begin position="24"/>
        <end position="116"/>
    </location>
</feature>
<evidence type="ECO:0000256" key="4">
    <source>
        <dbReference type="ARBA" id="ARBA00022989"/>
    </source>
</evidence>
<dbReference type="InterPro" id="IPR016795">
    <property type="entry name" value="UCP021697"/>
</dbReference>
<accession>A0ABX3SQ41</accession>
<evidence type="ECO:0000256" key="3">
    <source>
        <dbReference type="ARBA" id="ARBA00022692"/>
    </source>
</evidence>
<dbReference type="InterPro" id="IPR051791">
    <property type="entry name" value="Pra-immunoreactive"/>
</dbReference>
<evidence type="ECO:0000256" key="6">
    <source>
        <dbReference type="SAM" id="Phobius"/>
    </source>
</evidence>
<dbReference type="PIRSF" id="PIRSF021697">
    <property type="entry name" value="UCP021697"/>
    <property type="match status" value="1"/>
</dbReference>
<keyword evidence="3 6" id="KW-0812">Transmembrane</keyword>
<keyword evidence="5 6" id="KW-0472">Membrane</keyword>
<feature type="transmembrane region" description="Helical" evidence="6">
    <location>
        <begin position="59"/>
        <end position="78"/>
    </location>
</feature>
<evidence type="ECO:0000256" key="2">
    <source>
        <dbReference type="ARBA" id="ARBA00022475"/>
    </source>
</evidence>
<evidence type="ECO:0000256" key="5">
    <source>
        <dbReference type="ARBA" id="ARBA00023136"/>
    </source>
</evidence>
<evidence type="ECO:0000256" key="1">
    <source>
        <dbReference type="ARBA" id="ARBA00004651"/>
    </source>
</evidence>
<evidence type="ECO:0000259" key="7">
    <source>
        <dbReference type="Pfam" id="PF06271"/>
    </source>
</evidence>
<organism evidence="8 9">
    <name type="scientific">Mycobacterium malmoense</name>
    <dbReference type="NCBI Taxonomy" id="1780"/>
    <lineage>
        <taxon>Bacteria</taxon>
        <taxon>Bacillati</taxon>
        <taxon>Actinomycetota</taxon>
        <taxon>Actinomycetes</taxon>
        <taxon>Mycobacteriales</taxon>
        <taxon>Mycobacteriaceae</taxon>
        <taxon>Mycobacterium</taxon>
    </lineage>
</organism>
<dbReference type="RefSeq" id="WP_230981271.1">
    <property type="nucleotide sequence ID" value="NZ_CP060015.1"/>
</dbReference>